<evidence type="ECO:0000313" key="2">
    <source>
        <dbReference type="Proteomes" id="UP000236291"/>
    </source>
</evidence>
<dbReference type="EMBL" id="ASHM01132345">
    <property type="protein sequence ID" value="PNX59514.1"/>
    <property type="molecule type" value="Genomic_DNA"/>
</dbReference>
<organism evidence="1 2">
    <name type="scientific">Trifolium pratense</name>
    <name type="common">Red clover</name>
    <dbReference type="NCBI Taxonomy" id="57577"/>
    <lineage>
        <taxon>Eukaryota</taxon>
        <taxon>Viridiplantae</taxon>
        <taxon>Streptophyta</taxon>
        <taxon>Embryophyta</taxon>
        <taxon>Tracheophyta</taxon>
        <taxon>Spermatophyta</taxon>
        <taxon>Magnoliopsida</taxon>
        <taxon>eudicotyledons</taxon>
        <taxon>Gunneridae</taxon>
        <taxon>Pentapetalae</taxon>
        <taxon>rosids</taxon>
        <taxon>fabids</taxon>
        <taxon>Fabales</taxon>
        <taxon>Fabaceae</taxon>
        <taxon>Papilionoideae</taxon>
        <taxon>50 kb inversion clade</taxon>
        <taxon>NPAAA clade</taxon>
        <taxon>Hologalegina</taxon>
        <taxon>IRL clade</taxon>
        <taxon>Trifolieae</taxon>
        <taxon>Trifolium</taxon>
    </lineage>
</organism>
<name>A0A2K3JZR7_TRIPR</name>
<feature type="non-terminal residue" evidence="1">
    <location>
        <position position="1"/>
    </location>
</feature>
<dbReference type="AlphaFoldDB" id="A0A2K3JZR7"/>
<sequence>LGMVVQLLGVIVKPGYGDTIMVDVTYIAGC</sequence>
<reference evidence="1 2" key="1">
    <citation type="journal article" date="2014" name="Am. J. Bot.">
        <title>Genome assembly and annotation for red clover (Trifolium pratense; Fabaceae).</title>
        <authorList>
            <person name="Istvanek J."/>
            <person name="Jaros M."/>
            <person name="Krenek A."/>
            <person name="Repkova J."/>
        </authorList>
    </citation>
    <scope>NUCLEOTIDE SEQUENCE [LARGE SCALE GENOMIC DNA]</scope>
    <source>
        <strain evidence="2">cv. Tatra</strain>
        <tissue evidence="1">Young leaves</tissue>
    </source>
</reference>
<gene>
    <name evidence="1" type="ORF">L195_g059727</name>
</gene>
<protein>
    <submittedName>
        <fullName evidence="1">Uncharacterized protein</fullName>
    </submittedName>
</protein>
<evidence type="ECO:0000313" key="1">
    <source>
        <dbReference type="EMBL" id="PNX59514.1"/>
    </source>
</evidence>
<accession>A0A2K3JZR7</accession>
<proteinExistence type="predicted"/>
<dbReference type="Proteomes" id="UP000236291">
    <property type="component" value="Unassembled WGS sequence"/>
</dbReference>
<comment type="caution">
    <text evidence="1">The sequence shown here is derived from an EMBL/GenBank/DDBJ whole genome shotgun (WGS) entry which is preliminary data.</text>
</comment>
<reference evidence="1 2" key="2">
    <citation type="journal article" date="2017" name="Front. Plant Sci.">
        <title>Gene Classification and Mining of Molecular Markers Useful in Red Clover (Trifolium pratense) Breeding.</title>
        <authorList>
            <person name="Istvanek J."/>
            <person name="Dluhosova J."/>
            <person name="Dluhos P."/>
            <person name="Patkova L."/>
            <person name="Nedelnik J."/>
            <person name="Repkova J."/>
        </authorList>
    </citation>
    <scope>NUCLEOTIDE SEQUENCE [LARGE SCALE GENOMIC DNA]</scope>
    <source>
        <strain evidence="2">cv. Tatra</strain>
        <tissue evidence="1">Young leaves</tissue>
    </source>
</reference>